<protein>
    <submittedName>
        <fullName evidence="1">Uncharacterized protein</fullName>
    </submittedName>
</protein>
<name>A0A8S5UI04_9CAUD</name>
<organism evidence="1">
    <name type="scientific">Myoviridae sp. ctu2j3</name>
    <dbReference type="NCBI Taxonomy" id="2825197"/>
    <lineage>
        <taxon>Viruses</taxon>
        <taxon>Duplodnaviria</taxon>
        <taxon>Heunggongvirae</taxon>
        <taxon>Uroviricota</taxon>
        <taxon>Caudoviricetes</taxon>
    </lineage>
</organism>
<dbReference type="EMBL" id="BK016090">
    <property type="protein sequence ID" value="DAF94286.1"/>
    <property type="molecule type" value="Genomic_DNA"/>
</dbReference>
<evidence type="ECO:0000313" key="1">
    <source>
        <dbReference type="EMBL" id="DAF94125.1"/>
    </source>
</evidence>
<sequence>MVVWATSRNLSDLSVRPRRVHRRVLGLFDTSASTLRWEVPKIRVTLYHESNWEFDKFDPAIAERNRQITERHKNGDWGIWCSIRRPERPLFGRYLYEVVVEVFADETALVYAGELHDLSDDVESAAANWKADGTRLIMVEERDGECNQAIVLDLSSVISFKRSK</sequence>
<reference evidence="1" key="1">
    <citation type="journal article" date="2021" name="Proc. Natl. Acad. Sci. U.S.A.">
        <title>A Catalog of Tens of Thousands of Viruses from Human Metagenomes Reveals Hidden Associations with Chronic Diseases.</title>
        <authorList>
            <person name="Tisza M.J."/>
            <person name="Buck C.B."/>
        </authorList>
    </citation>
    <scope>NUCLEOTIDE SEQUENCE</scope>
    <source>
        <strain evidence="1">Ctu2j3</strain>
    </source>
</reference>
<proteinExistence type="predicted"/>
<dbReference type="EMBL" id="BK016090">
    <property type="protein sequence ID" value="DAF94125.1"/>
    <property type="molecule type" value="Genomic_DNA"/>
</dbReference>
<accession>A0A8S5UI04</accession>